<dbReference type="PANTHER" id="PTHR22883">
    <property type="entry name" value="ZINC FINGER DHHC DOMAIN CONTAINING PROTEIN"/>
    <property type="match status" value="1"/>
</dbReference>
<organism evidence="9">
    <name type="scientific">Capitella teleta</name>
    <name type="common">Polychaete worm</name>
    <dbReference type="NCBI Taxonomy" id="283909"/>
    <lineage>
        <taxon>Eukaryota</taxon>
        <taxon>Metazoa</taxon>
        <taxon>Spiralia</taxon>
        <taxon>Lophotrochozoa</taxon>
        <taxon>Annelida</taxon>
        <taxon>Polychaeta</taxon>
        <taxon>Sedentaria</taxon>
        <taxon>Scolecida</taxon>
        <taxon>Capitellidae</taxon>
        <taxon>Capitella</taxon>
    </lineage>
</organism>
<evidence type="ECO:0000259" key="8">
    <source>
        <dbReference type="Pfam" id="PF01529"/>
    </source>
</evidence>
<reference evidence="11" key="1">
    <citation type="submission" date="2012-12" db="EMBL/GenBank/DDBJ databases">
        <authorList>
            <person name="Hellsten U."/>
            <person name="Grimwood J."/>
            <person name="Chapman J.A."/>
            <person name="Shapiro H."/>
            <person name="Aerts A."/>
            <person name="Otillar R.P."/>
            <person name="Terry A.Y."/>
            <person name="Boore J.L."/>
            <person name="Simakov O."/>
            <person name="Marletaz F."/>
            <person name="Cho S.-J."/>
            <person name="Edsinger-Gonzales E."/>
            <person name="Havlak P."/>
            <person name="Kuo D.-H."/>
            <person name="Larsson T."/>
            <person name="Lv J."/>
            <person name="Arendt D."/>
            <person name="Savage R."/>
            <person name="Osoegawa K."/>
            <person name="de Jong P."/>
            <person name="Lindberg D.R."/>
            <person name="Seaver E.C."/>
            <person name="Weisblat D.A."/>
            <person name="Putnam N.H."/>
            <person name="Grigoriev I.V."/>
            <person name="Rokhsar D.S."/>
        </authorList>
    </citation>
    <scope>NUCLEOTIDE SEQUENCE</scope>
    <source>
        <strain evidence="11">I ESC-2004</strain>
    </source>
</reference>
<comment type="subcellular location">
    <subcellularLocation>
        <location evidence="1">Membrane</location>
        <topology evidence="1">Multi-pass membrane protein</topology>
    </subcellularLocation>
</comment>
<feature type="transmembrane region" description="Helical" evidence="7">
    <location>
        <begin position="135"/>
        <end position="155"/>
    </location>
</feature>
<gene>
    <name evidence="9" type="ORF">CAPTEDRAFT_184154</name>
</gene>
<dbReference type="AlphaFoldDB" id="R7TJ65"/>
<feature type="domain" description="Palmitoyltransferase DHHC" evidence="8">
    <location>
        <begin position="181"/>
        <end position="328"/>
    </location>
</feature>
<comment type="domain">
    <text evidence="7">The DHHC domain is required for palmitoyltransferase activity.</text>
</comment>
<dbReference type="Proteomes" id="UP000014760">
    <property type="component" value="Unassembled WGS sequence"/>
</dbReference>
<dbReference type="EC" id="2.3.1.225" evidence="7"/>
<keyword evidence="2 7" id="KW-0808">Transferase</keyword>
<dbReference type="OrthoDB" id="331948at2759"/>
<dbReference type="OMA" id="KNMKCST"/>
<feature type="transmembrane region" description="Helical" evidence="7">
    <location>
        <begin position="290"/>
        <end position="317"/>
    </location>
</feature>
<feature type="transmembrane region" description="Helical" evidence="7">
    <location>
        <begin position="228"/>
        <end position="251"/>
    </location>
</feature>
<keyword evidence="6 7" id="KW-0012">Acyltransferase</keyword>
<sequence>MCTTAVYMKDDIQNKLESISKLTKSILQGKMDFLFIAGLYVLLWMAAFLFYFATSFFPALSDLWPVTHLQRGFDLITSCIPRSWRRRSFEIYVRIFHERNHFFQWMYLVLVTAGHSVVMLDTWPLLAHEGTHTDHLLPTIAFLAVNLTLFAVCCYGNPGRITAKNALKYSKVFPYDEVLYQRRKNCSTCCFVKPARSKHCAVTDECVMKFDHFCAWTNNSIGLFNHRFFVFFLVSICIMCCHGVVMATHSLQHVINFNHLWKAKYLNSEGQSQPMTFQVLMQTLFMKYPFLVFMAVALVTLTVMMAGFTAYHVFLIATNQTTNERYKKHRMKRSGHVLPANIYDKGIVKNLLHALFPHRGIEAAQKKYNKTL</sequence>
<keyword evidence="3 7" id="KW-0812">Transmembrane</keyword>
<comment type="similarity">
    <text evidence="7">Belongs to the DHHC palmitoyltransferase family.</text>
</comment>
<dbReference type="GO" id="GO:0005783">
    <property type="term" value="C:endoplasmic reticulum"/>
    <property type="evidence" value="ECO:0007669"/>
    <property type="project" value="TreeGrafter"/>
</dbReference>
<feature type="transmembrane region" description="Helical" evidence="7">
    <location>
        <begin position="33"/>
        <end position="57"/>
    </location>
</feature>
<dbReference type="EnsemblMetazoa" id="CapteT184154">
    <property type="protein sequence ID" value="CapteP184154"/>
    <property type="gene ID" value="CapteG184154"/>
</dbReference>
<dbReference type="InterPro" id="IPR039859">
    <property type="entry name" value="PFA4/ZDH16/20/ERF2-like"/>
</dbReference>
<dbReference type="EMBL" id="KB310617">
    <property type="protein sequence ID" value="ELT91150.1"/>
    <property type="molecule type" value="Genomic_DNA"/>
</dbReference>
<evidence type="ECO:0000313" key="10">
    <source>
        <dbReference type="EnsemblMetazoa" id="CapteP184154"/>
    </source>
</evidence>
<keyword evidence="5 7" id="KW-0472">Membrane</keyword>
<dbReference type="GO" id="GO:0006612">
    <property type="term" value="P:protein targeting to membrane"/>
    <property type="evidence" value="ECO:0007669"/>
    <property type="project" value="TreeGrafter"/>
</dbReference>
<evidence type="ECO:0000256" key="4">
    <source>
        <dbReference type="ARBA" id="ARBA00022989"/>
    </source>
</evidence>
<accession>R7TJ65</accession>
<dbReference type="EMBL" id="AMQN01013934">
    <property type="status" value="NOT_ANNOTATED_CDS"/>
    <property type="molecule type" value="Genomic_DNA"/>
</dbReference>
<dbReference type="GO" id="GO:0005794">
    <property type="term" value="C:Golgi apparatus"/>
    <property type="evidence" value="ECO:0007669"/>
    <property type="project" value="TreeGrafter"/>
</dbReference>
<protein>
    <recommendedName>
        <fullName evidence="7">Palmitoyltransferase</fullName>
        <ecNumber evidence="7">2.3.1.225</ecNumber>
    </recommendedName>
</protein>
<dbReference type="GO" id="GO:0016020">
    <property type="term" value="C:membrane"/>
    <property type="evidence" value="ECO:0007669"/>
    <property type="project" value="UniProtKB-SubCell"/>
</dbReference>
<dbReference type="InterPro" id="IPR001594">
    <property type="entry name" value="Palmitoyltrfase_DHHC"/>
</dbReference>
<proteinExistence type="inferred from homology"/>
<dbReference type="STRING" id="283909.R7TJ65"/>
<comment type="catalytic activity">
    <reaction evidence="7">
        <text>L-cysteinyl-[protein] + hexadecanoyl-CoA = S-hexadecanoyl-L-cysteinyl-[protein] + CoA</text>
        <dbReference type="Rhea" id="RHEA:36683"/>
        <dbReference type="Rhea" id="RHEA-COMP:10131"/>
        <dbReference type="Rhea" id="RHEA-COMP:11032"/>
        <dbReference type="ChEBI" id="CHEBI:29950"/>
        <dbReference type="ChEBI" id="CHEBI:57287"/>
        <dbReference type="ChEBI" id="CHEBI:57379"/>
        <dbReference type="ChEBI" id="CHEBI:74151"/>
        <dbReference type="EC" id="2.3.1.225"/>
    </reaction>
</comment>
<evidence type="ECO:0000313" key="11">
    <source>
        <dbReference type="Proteomes" id="UP000014760"/>
    </source>
</evidence>
<dbReference type="GO" id="GO:0019706">
    <property type="term" value="F:protein-cysteine S-palmitoyltransferase activity"/>
    <property type="evidence" value="ECO:0007669"/>
    <property type="project" value="UniProtKB-EC"/>
</dbReference>
<reference evidence="10" key="3">
    <citation type="submission" date="2015-06" db="UniProtKB">
        <authorList>
            <consortium name="EnsemblMetazoa"/>
        </authorList>
    </citation>
    <scope>IDENTIFICATION</scope>
</reference>
<evidence type="ECO:0000256" key="5">
    <source>
        <dbReference type="ARBA" id="ARBA00023136"/>
    </source>
</evidence>
<reference evidence="9 11" key="2">
    <citation type="journal article" date="2013" name="Nature">
        <title>Insights into bilaterian evolution from three spiralian genomes.</title>
        <authorList>
            <person name="Simakov O."/>
            <person name="Marletaz F."/>
            <person name="Cho S.J."/>
            <person name="Edsinger-Gonzales E."/>
            <person name="Havlak P."/>
            <person name="Hellsten U."/>
            <person name="Kuo D.H."/>
            <person name="Larsson T."/>
            <person name="Lv J."/>
            <person name="Arendt D."/>
            <person name="Savage R."/>
            <person name="Osoegawa K."/>
            <person name="de Jong P."/>
            <person name="Grimwood J."/>
            <person name="Chapman J.A."/>
            <person name="Shapiro H."/>
            <person name="Aerts A."/>
            <person name="Otillar R.P."/>
            <person name="Terry A.Y."/>
            <person name="Boore J.L."/>
            <person name="Grigoriev I.V."/>
            <person name="Lindberg D.R."/>
            <person name="Seaver E.C."/>
            <person name="Weisblat D.A."/>
            <person name="Putnam N.H."/>
            <person name="Rokhsar D.S."/>
        </authorList>
    </citation>
    <scope>NUCLEOTIDE SEQUENCE</scope>
    <source>
        <strain evidence="9 11">I ESC-2004</strain>
    </source>
</reference>
<evidence type="ECO:0000256" key="6">
    <source>
        <dbReference type="ARBA" id="ARBA00023315"/>
    </source>
</evidence>
<dbReference type="PANTHER" id="PTHR22883:SF488">
    <property type="entry name" value="PALMITOYLTRANSFERASE"/>
    <property type="match status" value="1"/>
</dbReference>
<keyword evidence="4 7" id="KW-1133">Transmembrane helix</keyword>
<evidence type="ECO:0000256" key="2">
    <source>
        <dbReference type="ARBA" id="ARBA00022679"/>
    </source>
</evidence>
<evidence type="ECO:0000256" key="3">
    <source>
        <dbReference type="ARBA" id="ARBA00022692"/>
    </source>
</evidence>
<dbReference type="Pfam" id="PF01529">
    <property type="entry name" value="DHHC"/>
    <property type="match status" value="1"/>
</dbReference>
<evidence type="ECO:0000313" key="9">
    <source>
        <dbReference type="EMBL" id="ELT91150.1"/>
    </source>
</evidence>
<dbReference type="HOGENOM" id="CLU_042181_4_0_1"/>
<keyword evidence="11" id="KW-1185">Reference proteome</keyword>
<dbReference type="PROSITE" id="PS50216">
    <property type="entry name" value="DHHC"/>
    <property type="match status" value="1"/>
</dbReference>
<evidence type="ECO:0000256" key="7">
    <source>
        <dbReference type="RuleBase" id="RU079119"/>
    </source>
</evidence>
<evidence type="ECO:0000256" key="1">
    <source>
        <dbReference type="ARBA" id="ARBA00004141"/>
    </source>
</evidence>
<name>R7TJ65_CAPTE</name>